<gene>
    <name evidence="12" type="ORF">ANME2D_02788</name>
</gene>
<feature type="binding site" evidence="8">
    <location>
        <position position="63"/>
    </location>
    <ligand>
        <name>Zn(2+)</name>
        <dbReference type="ChEBI" id="CHEBI:29105"/>
        <label>2</label>
    </ligand>
</feature>
<dbReference type="PIRSF" id="PIRSF005586">
    <property type="entry name" value="RNApol_RpoM"/>
    <property type="match status" value="1"/>
</dbReference>
<dbReference type="PANTHER" id="PTHR11239">
    <property type="entry name" value="DNA-DIRECTED RNA POLYMERASE"/>
    <property type="match status" value="1"/>
</dbReference>
<keyword evidence="7 10" id="KW-0804">Transcription</keyword>
<dbReference type="SMART" id="SM00661">
    <property type="entry name" value="RPOL9"/>
    <property type="match status" value="1"/>
</dbReference>
<evidence type="ECO:0000256" key="5">
    <source>
        <dbReference type="ARBA" id="ARBA00023015"/>
    </source>
</evidence>
<comment type="caution">
    <text evidence="12">The sequence shown here is derived from an EMBL/GenBank/DDBJ whole genome shotgun (WGS) entry which is preliminary data.</text>
</comment>
<evidence type="ECO:0000256" key="10">
    <source>
        <dbReference type="RuleBase" id="RU003474"/>
    </source>
</evidence>
<organism evidence="12 13">
    <name type="scientific">Candidatus Methanoperedens nitratireducens</name>
    <dbReference type="NCBI Taxonomy" id="1392998"/>
    <lineage>
        <taxon>Archaea</taxon>
        <taxon>Methanobacteriati</taxon>
        <taxon>Methanobacteriota</taxon>
        <taxon>Stenosarchaea group</taxon>
        <taxon>Methanomicrobia</taxon>
        <taxon>Methanosarcinales</taxon>
        <taxon>ANME-2 cluster</taxon>
        <taxon>Candidatus Methanoperedentaceae</taxon>
        <taxon>Candidatus Methanoperedens</taxon>
    </lineage>
</organism>
<protein>
    <recommendedName>
        <fullName evidence="1">Transcription factor S</fullName>
    </recommendedName>
    <alternativeName>
        <fullName evidence="6">Transcription elongation factor IIS/RNA polymerase subunit homolog</fullName>
    </alternativeName>
</protein>
<feature type="binding site" evidence="8">
    <location>
        <position position="91"/>
    </location>
    <ligand>
        <name>Zn(2+)</name>
        <dbReference type="ChEBI" id="CHEBI:29105"/>
        <label>2</label>
    </ligand>
</feature>
<dbReference type="InterPro" id="IPR012164">
    <property type="entry name" value="Rpa12/Rpb9/Rpc10/TFS"/>
</dbReference>
<dbReference type="PANTHER" id="PTHR11239:SF12">
    <property type="entry name" value="DNA-DIRECTED RNA POLYMERASE III SUBUNIT RPC10"/>
    <property type="match status" value="1"/>
</dbReference>
<evidence type="ECO:0000259" key="11">
    <source>
        <dbReference type="PROSITE" id="PS51133"/>
    </source>
</evidence>
<dbReference type="PATRIC" id="fig|1392998.3.peg.3089"/>
<dbReference type="Gene3D" id="2.20.25.10">
    <property type="match status" value="1"/>
</dbReference>
<feature type="binding site" evidence="8">
    <location>
        <position position="94"/>
    </location>
    <ligand>
        <name>Zn(2+)</name>
        <dbReference type="ChEBI" id="CHEBI:29105"/>
        <label>2</label>
    </ligand>
</feature>
<keyword evidence="2 8" id="KW-0479">Metal-binding</keyword>
<dbReference type="Pfam" id="PF01096">
    <property type="entry name" value="Zn_ribbon_TFIIS"/>
    <property type="match status" value="1"/>
</dbReference>
<dbReference type="InterPro" id="IPR001222">
    <property type="entry name" value="Znf_TFIIS"/>
</dbReference>
<dbReference type="PROSITE" id="PS00466">
    <property type="entry name" value="ZF_TFIIS_1"/>
    <property type="match status" value="1"/>
</dbReference>
<dbReference type="AlphaFoldDB" id="A0A062V299"/>
<evidence type="ECO:0000256" key="3">
    <source>
        <dbReference type="ARBA" id="ARBA00022771"/>
    </source>
</evidence>
<dbReference type="GO" id="GO:0006355">
    <property type="term" value="P:regulation of DNA-templated transcription"/>
    <property type="evidence" value="ECO:0007669"/>
    <property type="project" value="InterPro"/>
</dbReference>
<feature type="binding site" evidence="8">
    <location>
        <position position="7"/>
    </location>
    <ligand>
        <name>Zn(2+)</name>
        <dbReference type="ChEBI" id="CHEBI:29105"/>
        <label>1</label>
    </ligand>
</feature>
<dbReference type="RefSeq" id="WP_048092648.1">
    <property type="nucleotide sequence ID" value="NZ_JMIY01000007.1"/>
</dbReference>
<dbReference type="NCBIfam" id="TIGR01384">
    <property type="entry name" value="TFS_arch"/>
    <property type="match status" value="1"/>
</dbReference>
<feature type="binding site" evidence="8">
    <location>
        <position position="20"/>
    </location>
    <ligand>
        <name>Zn(2+)</name>
        <dbReference type="ChEBI" id="CHEBI:29105"/>
        <label>1</label>
    </ligand>
</feature>
<sequence>MEFCPKCKSMMMPANKIFKCRNPDCGFEKEIKESFVSKSERKEREVSVLEGRAMGMPTTRAICEECGNDTAYWWLRQLRAADESEVRFFRCTKCGNTWREYS</sequence>
<dbReference type="Proteomes" id="UP000027153">
    <property type="component" value="Unassembled WGS sequence"/>
</dbReference>
<evidence type="ECO:0000256" key="6">
    <source>
        <dbReference type="ARBA" id="ARBA00032962"/>
    </source>
</evidence>
<name>A0A062V299_9EURY</name>
<keyword evidence="4 8" id="KW-0862">Zinc</keyword>
<dbReference type="GO" id="GO:0003676">
    <property type="term" value="F:nucleic acid binding"/>
    <property type="evidence" value="ECO:0007669"/>
    <property type="project" value="InterPro"/>
</dbReference>
<evidence type="ECO:0000313" key="12">
    <source>
        <dbReference type="EMBL" id="KCZ70763.1"/>
    </source>
</evidence>
<feature type="zinc finger region" description="C4-type" evidence="9">
    <location>
        <begin position="4"/>
        <end position="25"/>
    </location>
</feature>
<feature type="domain" description="TFIIS-type" evidence="11">
    <location>
        <begin position="59"/>
        <end position="99"/>
    </location>
</feature>
<dbReference type="CDD" id="cd10511">
    <property type="entry name" value="Zn-ribbon_TFS"/>
    <property type="match status" value="1"/>
</dbReference>
<dbReference type="PROSITE" id="PS51133">
    <property type="entry name" value="ZF_TFIIS_2"/>
    <property type="match status" value="1"/>
</dbReference>
<keyword evidence="3 9" id="KW-0863">Zinc-finger</keyword>
<dbReference type="GO" id="GO:0003899">
    <property type="term" value="F:DNA-directed RNA polymerase activity"/>
    <property type="evidence" value="ECO:0007669"/>
    <property type="project" value="InterPro"/>
</dbReference>
<evidence type="ECO:0000256" key="4">
    <source>
        <dbReference type="ARBA" id="ARBA00022833"/>
    </source>
</evidence>
<dbReference type="EMBL" id="JMIY01000007">
    <property type="protein sequence ID" value="KCZ70763.1"/>
    <property type="molecule type" value="Genomic_DNA"/>
</dbReference>
<evidence type="ECO:0000256" key="7">
    <source>
        <dbReference type="PIRNR" id="PIRNR005586"/>
    </source>
</evidence>
<evidence type="ECO:0000256" key="2">
    <source>
        <dbReference type="ARBA" id="ARBA00022723"/>
    </source>
</evidence>
<accession>A0A062V299</accession>
<evidence type="ECO:0000313" key="13">
    <source>
        <dbReference type="Proteomes" id="UP000027153"/>
    </source>
</evidence>
<comment type="similarity">
    <text evidence="7 10">Belongs to the archaeal rpoM/eukaryotic RPA12/RPB9/RPC11 RNA polymerase family.</text>
</comment>
<evidence type="ECO:0000256" key="9">
    <source>
        <dbReference type="PIRSR" id="PIRSR005586-2"/>
    </source>
</evidence>
<feature type="binding site" evidence="8">
    <location>
        <position position="4"/>
    </location>
    <ligand>
        <name>Zn(2+)</name>
        <dbReference type="ChEBI" id="CHEBI:29105"/>
        <label>1</label>
    </ligand>
</feature>
<feature type="binding site" evidence="8">
    <location>
        <position position="66"/>
    </location>
    <ligand>
        <name>Zn(2+)</name>
        <dbReference type="ChEBI" id="CHEBI:29105"/>
        <label>2</label>
    </ligand>
</feature>
<reference evidence="12 13" key="1">
    <citation type="journal article" date="2013" name="Nature">
        <title>Anaerobic oxidation of methane coupled to nitrate reduction in a novel archaeal lineage.</title>
        <authorList>
            <person name="Haroon M.F."/>
            <person name="Hu S."/>
            <person name="Shi Y."/>
            <person name="Imelfort M."/>
            <person name="Keller J."/>
            <person name="Hugenholtz P."/>
            <person name="Yuan Z."/>
            <person name="Tyson G.W."/>
        </authorList>
    </citation>
    <scope>NUCLEOTIDE SEQUENCE [LARGE SCALE GENOMIC DNA]</scope>
    <source>
        <strain evidence="12 13">ANME-2d</strain>
    </source>
</reference>
<keyword evidence="13" id="KW-1185">Reference proteome</keyword>
<dbReference type="OrthoDB" id="72957at2157"/>
<dbReference type="GO" id="GO:0006351">
    <property type="term" value="P:DNA-templated transcription"/>
    <property type="evidence" value="ECO:0007669"/>
    <property type="project" value="InterPro"/>
</dbReference>
<feature type="binding site" evidence="8">
    <location>
        <position position="25"/>
    </location>
    <ligand>
        <name>Zn(2+)</name>
        <dbReference type="ChEBI" id="CHEBI:29105"/>
        <label>1</label>
    </ligand>
</feature>
<proteinExistence type="inferred from homology"/>
<dbReference type="InterPro" id="IPR006288">
    <property type="entry name" value="TFS"/>
</dbReference>
<dbReference type="SMART" id="SM00440">
    <property type="entry name" value="ZnF_C2C2"/>
    <property type="match status" value="1"/>
</dbReference>
<dbReference type="InterPro" id="IPR001529">
    <property type="entry name" value="Zn_ribbon_RPB9"/>
</dbReference>
<keyword evidence="5" id="KW-0805">Transcription regulation</keyword>
<evidence type="ECO:0000256" key="8">
    <source>
        <dbReference type="PIRSR" id="PIRSR005586-1"/>
    </source>
</evidence>
<evidence type="ECO:0000256" key="1">
    <source>
        <dbReference type="ARBA" id="ARBA00018272"/>
    </source>
</evidence>
<dbReference type="GO" id="GO:0008270">
    <property type="term" value="F:zinc ion binding"/>
    <property type="evidence" value="ECO:0007669"/>
    <property type="project" value="UniProtKB-KW"/>
</dbReference>
<dbReference type="SUPFAM" id="SSF57783">
    <property type="entry name" value="Zinc beta-ribbon"/>
    <property type="match status" value="1"/>
</dbReference>